<proteinExistence type="predicted"/>
<keyword evidence="4" id="KW-0805">Transcription regulation</keyword>
<keyword evidence="5" id="KW-0238">DNA-binding</keyword>
<feature type="compositionally biased region" description="Low complexity" evidence="8">
    <location>
        <begin position="1071"/>
        <end position="1083"/>
    </location>
</feature>
<evidence type="ECO:0000256" key="5">
    <source>
        <dbReference type="ARBA" id="ARBA00023125"/>
    </source>
</evidence>
<feature type="compositionally biased region" description="Basic residues" evidence="8">
    <location>
        <begin position="765"/>
        <end position="779"/>
    </location>
</feature>
<dbReference type="InterPro" id="IPR036864">
    <property type="entry name" value="Zn2-C6_fun-type_DNA-bd_sf"/>
</dbReference>
<dbReference type="Pfam" id="PF00172">
    <property type="entry name" value="Zn_clus"/>
    <property type="match status" value="1"/>
</dbReference>
<keyword evidence="3" id="KW-0862">Zinc</keyword>
<protein>
    <submittedName>
        <fullName evidence="10">Gypsy retrotransposon integrase-like protein 1</fullName>
    </submittedName>
</protein>
<evidence type="ECO:0000256" key="2">
    <source>
        <dbReference type="ARBA" id="ARBA00022723"/>
    </source>
</evidence>
<evidence type="ECO:0000256" key="3">
    <source>
        <dbReference type="ARBA" id="ARBA00022833"/>
    </source>
</evidence>
<evidence type="ECO:0000256" key="4">
    <source>
        <dbReference type="ARBA" id="ARBA00023015"/>
    </source>
</evidence>
<gene>
    <name evidence="10" type="primary">GIN1</name>
    <name evidence="10" type="ORF">SEUCBS140593_005801</name>
</gene>
<keyword evidence="6" id="KW-0804">Transcription</keyword>
<feature type="compositionally biased region" description="Gly residues" evidence="8">
    <location>
        <begin position="981"/>
        <end position="1010"/>
    </location>
</feature>
<sequence>MAQQGPSSTDGTLSFFPETNSFTQLQTTTVLGTASDIMETAISPAASDEESGGASSKDWQVHDAPSLAGSLDDQLDVKAGSSVTDGTHLPGTSDTPMPMPVHKRRRVTRACDECRRKKIKCDGKQPCTHCSVYSYECTYDKPSNRRRNPAPQYIEALESKLQRAETLLRKFMPDVNLDDPNLDPVVQQEFQNRERARAQAAKQRHEEQMQQQQQQAADANQPQQQRQQQSGAEGGNAAGSDGEELMSMIETIGQLDLTEGGEWNFHGVSSGAVFLRKMKENFHGLLGRDSLVPQLARPPRYPGVFSLDSPRSAGSSPFDSNSVAPYYNLPPKEHARTLCYFSLNCATCLLRVVHVPSFFESFDRLYEKAPENLGPDDHRSLSLLYSVLALGCMYNISEDADSSSPVHYKAALEEGLKYYTTARVLLQDITECRDLTSLQALLYMILFLQATSNLSGCYSFVGIALRAALRMGLHRNLPHVKLTPIELETRRRVFYVIRQMDTYVSALLGFPMSLRDEDIDQPLPTEIDDEYITKDGILQPPPGTPSFYQACNAYTKLMEILAKIIKCVYPVRRVAEGVATIRETPRTSYQISYSKIKDIERELHAWYEQLPAYWRPSPDGPIEVIRVRTLLRFAYAHAQMMMYRPFLQYVSPRVPAGQQVDERYYACAAAAISISRNIVHIGLEIRKQAVLIGPYWFILYTEFFAILSLVYYALENPDKTGSSEIMSDAISGKNVIASLSKRSMAADRVTAALNTLFEQLPDRLKKGKARPTPPTRKRSAPGPKGAQTVMSSLPSPSGVTKPRRSNEPSRGPVPQHRMSFDAIQQQQQLILQQQQQQQQQQNQQQHQQQPLLAQQHQQQQQAQGLSGASFVANFHDLVPLEIPSATGSPESSGTPSTSQRSAGGYPMHHTPNASISSGGIGLNTSVPNGSGVAVSDGPISATTNPLYKLDAMLFPSSDPFAYPSQPIMDFGIQNLIGDVHGGNNGGGGNNSASGGGSDGHGAPGSGGGASHGQQQHPDAMQFYAPSLYGEIEGQLLGPVPAYLMQPSGAPAGIDLASEMYSASSLLTLQQAQTHSAQQQQQAAHAHHQRQQQQHHQQQQQHQQMTQQHQQHQQHQGDMNDMFANNNFNDIFAGQYQQRLN</sequence>
<dbReference type="PANTHER" id="PTHR47540">
    <property type="entry name" value="THIAMINE REPRESSIBLE GENES REGULATORY PROTEIN THI5"/>
    <property type="match status" value="1"/>
</dbReference>
<evidence type="ECO:0000259" key="9">
    <source>
        <dbReference type="PROSITE" id="PS50048"/>
    </source>
</evidence>
<dbReference type="PROSITE" id="PS50048">
    <property type="entry name" value="ZN2_CY6_FUNGAL_2"/>
    <property type="match status" value="1"/>
</dbReference>
<dbReference type="Gene3D" id="4.10.240.10">
    <property type="entry name" value="Zn(2)-C6 fungal-type DNA-binding domain"/>
    <property type="match status" value="1"/>
</dbReference>
<evidence type="ECO:0000256" key="8">
    <source>
        <dbReference type="SAM" id="MobiDB-lite"/>
    </source>
</evidence>
<dbReference type="SUPFAM" id="SSF57701">
    <property type="entry name" value="Zn2/Cys6 DNA-binding domain"/>
    <property type="match status" value="1"/>
</dbReference>
<name>A0ABP0C0H0_9PEZI</name>
<organism evidence="10 11">
    <name type="scientific">Sporothrix eucalyptigena</name>
    <dbReference type="NCBI Taxonomy" id="1812306"/>
    <lineage>
        <taxon>Eukaryota</taxon>
        <taxon>Fungi</taxon>
        <taxon>Dikarya</taxon>
        <taxon>Ascomycota</taxon>
        <taxon>Pezizomycotina</taxon>
        <taxon>Sordariomycetes</taxon>
        <taxon>Sordariomycetidae</taxon>
        <taxon>Ophiostomatales</taxon>
        <taxon>Ophiostomataceae</taxon>
        <taxon>Sporothrix</taxon>
    </lineage>
</organism>
<feature type="compositionally biased region" description="Polar residues" evidence="8">
    <location>
        <begin position="81"/>
        <end position="95"/>
    </location>
</feature>
<feature type="compositionally biased region" description="Low complexity" evidence="8">
    <location>
        <begin position="883"/>
        <end position="898"/>
    </location>
</feature>
<dbReference type="CDD" id="cd00067">
    <property type="entry name" value="GAL4"/>
    <property type="match status" value="1"/>
</dbReference>
<evidence type="ECO:0000313" key="11">
    <source>
        <dbReference type="Proteomes" id="UP001642482"/>
    </source>
</evidence>
<evidence type="ECO:0000256" key="6">
    <source>
        <dbReference type="ARBA" id="ARBA00023163"/>
    </source>
</evidence>
<feature type="region of interest" description="Disordered" evidence="8">
    <location>
        <begin position="881"/>
        <end position="922"/>
    </location>
</feature>
<feature type="domain" description="Zn(2)-C6 fungal-type" evidence="9">
    <location>
        <begin position="110"/>
        <end position="139"/>
    </location>
</feature>
<feature type="region of interest" description="Disordered" evidence="8">
    <location>
        <begin position="762"/>
        <end position="815"/>
    </location>
</feature>
<accession>A0ABP0C0H0</accession>
<reference evidence="10 11" key="1">
    <citation type="submission" date="2024-01" db="EMBL/GenBank/DDBJ databases">
        <authorList>
            <person name="Allen C."/>
            <person name="Tagirdzhanova G."/>
        </authorList>
    </citation>
    <scope>NUCLEOTIDE SEQUENCE [LARGE SCALE GENOMIC DNA]</scope>
</reference>
<dbReference type="PANTHER" id="PTHR47540:SF1">
    <property type="entry name" value="ACTIVATOR OF STRESS GENES 1-RELATED"/>
    <property type="match status" value="1"/>
</dbReference>
<dbReference type="Proteomes" id="UP001642482">
    <property type="component" value="Unassembled WGS sequence"/>
</dbReference>
<dbReference type="Pfam" id="PF04082">
    <property type="entry name" value="Fungal_trans"/>
    <property type="match status" value="1"/>
</dbReference>
<feature type="compositionally biased region" description="Low complexity" evidence="8">
    <location>
        <begin position="209"/>
        <end position="229"/>
    </location>
</feature>
<dbReference type="SMART" id="SM00066">
    <property type="entry name" value="GAL4"/>
    <property type="match status" value="1"/>
</dbReference>
<evidence type="ECO:0000256" key="1">
    <source>
        <dbReference type="ARBA" id="ARBA00004123"/>
    </source>
</evidence>
<dbReference type="InterPro" id="IPR001138">
    <property type="entry name" value="Zn2Cys6_DnaBD"/>
</dbReference>
<feature type="compositionally biased region" description="Low complexity" evidence="8">
    <location>
        <begin position="1090"/>
        <end position="1125"/>
    </location>
</feature>
<feature type="region of interest" description="Disordered" evidence="8">
    <location>
        <begin position="41"/>
        <end position="61"/>
    </location>
</feature>
<keyword evidence="11" id="KW-1185">Reference proteome</keyword>
<dbReference type="InterPro" id="IPR007219">
    <property type="entry name" value="XnlR_reg_dom"/>
</dbReference>
<evidence type="ECO:0000313" key="10">
    <source>
        <dbReference type="EMBL" id="CAK7225135.1"/>
    </source>
</evidence>
<dbReference type="EMBL" id="CAWUHD010000058">
    <property type="protein sequence ID" value="CAK7225135.1"/>
    <property type="molecule type" value="Genomic_DNA"/>
</dbReference>
<feature type="region of interest" description="Disordered" evidence="8">
    <location>
        <begin position="192"/>
        <end position="241"/>
    </location>
</feature>
<dbReference type="InterPro" id="IPR051711">
    <property type="entry name" value="Stress_Response_Reg"/>
</dbReference>
<feature type="compositionally biased region" description="Basic and acidic residues" evidence="8">
    <location>
        <begin position="192"/>
        <end position="208"/>
    </location>
</feature>
<feature type="region of interest" description="Disordered" evidence="8">
    <location>
        <begin position="1071"/>
        <end position="1125"/>
    </location>
</feature>
<feature type="region of interest" description="Disordered" evidence="8">
    <location>
        <begin position="981"/>
        <end position="1015"/>
    </location>
</feature>
<feature type="compositionally biased region" description="Polar residues" evidence="8">
    <location>
        <begin position="911"/>
        <end position="922"/>
    </location>
</feature>
<keyword evidence="7" id="KW-0539">Nucleus</keyword>
<comment type="caution">
    <text evidence="10">The sequence shown here is derived from an EMBL/GenBank/DDBJ whole genome shotgun (WGS) entry which is preliminary data.</text>
</comment>
<dbReference type="PROSITE" id="PS00463">
    <property type="entry name" value="ZN2_CY6_FUNGAL_1"/>
    <property type="match status" value="1"/>
</dbReference>
<feature type="compositionally biased region" description="Polar residues" evidence="8">
    <location>
        <begin position="788"/>
        <end position="798"/>
    </location>
</feature>
<keyword evidence="2" id="KW-0479">Metal-binding</keyword>
<feature type="region of interest" description="Disordered" evidence="8">
    <location>
        <begin position="78"/>
        <end position="104"/>
    </location>
</feature>
<evidence type="ECO:0000256" key="7">
    <source>
        <dbReference type="ARBA" id="ARBA00023242"/>
    </source>
</evidence>
<dbReference type="SMART" id="SM00906">
    <property type="entry name" value="Fungal_trans"/>
    <property type="match status" value="1"/>
</dbReference>
<dbReference type="CDD" id="cd12148">
    <property type="entry name" value="fungal_TF_MHR"/>
    <property type="match status" value="1"/>
</dbReference>
<comment type="subcellular location">
    <subcellularLocation>
        <location evidence="1">Nucleus</location>
    </subcellularLocation>
</comment>